<gene>
    <name evidence="3" type="ORF">Acr_11g0012450</name>
</gene>
<evidence type="ECO:0000313" key="4">
    <source>
        <dbReference type="Proteomes" id="UP000585474"/>
    </source>
</evidence>
<accession>A0A7J0FFH5</accession>
<dbReference type="OrthoDB" id="267517at2759"/>
<feature type="compositionally biased region" description="Basic and acidic residues" evidence="1">
    <location>
        <begin position="284"/>
        <end position="302"/>
    </location>
</feature>
<dbReference type="GO" id="GO:0006508">
    <property type="term" value="P:proteolysis"/>
    <property type="evidence" value="ECO:0007669"/>
    <property type="project" value="UniProtKB-KW"/>
</dbReference>
<feature type="compositionally biased region" description="Polar residues" evidence="1">
    <location>
        <begin position="1"/>
        <end position="11"/>
    </location>
</feature>
<feature type="compositionally biased region" description="Acidic residues" evidence="1">
    <location>
        <begin position="65"/>
        <end position="80"/>
    </location>
</feature>
<feature type="compositionally biased region" description="Basic and acidic residues" evidence="1">
    <location>
        <begin position="12"/>
        <end position="32"/>
    </location>
</feature>
<evidence type="ECO:0000313" key="3">
    <source>
        <dbReference type="EMBL" id="GFY96939.1"/>
    </source>
</evidence>
<evidence type="ECO:0000256" key="1">
    <source>
        <dbReference type="SAM" id="MobiDB-lite"/>
    </source>
</evidence>
<feature type="region of interest" description="Disordered" evidence="1">
    <location>
        <begin position="1"/>
        <end position="87"/>
    </location>
</feature>
<proteinExistence type="predicted"/>
<dbReference type="Proteomes" id="UP000585474">
    <property type="component" value="Unassembled WGS sequence"/>
</dbReference>
<feature type="region of interest" description="Disordered" evidence="1">
    <location>
        <begin position="283"/>
        <end position="302"/>
    </location>
</feature>
<keyword evidence="3" id="KW-0378">Hydrolase</keyword>
<organism evidence="3 4">
    <name type="scientific">Actinidia rufa</name>
    <dbReference type="NCBI Taxonomy" id="165716"/>
    <lineage>
        <taxon>Eukaryota</taxon>
        <taxon>Viridiplantae</taxon>
        <taxon>Streptophyta</taxon>
        <taxon>Embryophyta</taxon>
        <taxon>Tracheophyta</taxon>
        <taxon>Spermatophyta</taxon>
        <taxon>Magnoliopsida</taxon>
        <taxon>eudicotyledons</taxon>
        <taxon>Gunneridae</taxon>
        <taxon>Pentapetalae</taxon>
        <taxon>asterids</taxon>
        <taxon>Ericales</taxon>
        <taxon>Actinidiaceae</taxon>
        <taxon>Actinidia</taxon>
    </lineage>
</organism>
<comment type="caution">
    <text evidence="3">The sequence shown here is derived from an EMBL/GenBank/DDBJ whole genome shotgun (WGS) entry which is preliminary data.</text>
</comment>
<dbReference type="Pfam" id="PF02190">
    <property type="entry name" value="LON_substr_bdg"/>
    <property type="match status" value="1"/>
</dbReference>
<keyword evidence="3" id="KW-0645">Protease</keyword>
<dbReference type="GO" id="GO:0008233">
    <property type="term" value="F:peptidase activity"/>
    <property type="evidence" value="ECO:0007669"/>
    <property type="project" value="UniProtKB-KW"/>
</dbReference>
<dbReference type="EMBL" id="BJWL01000011">
    <property type="protein sequence ID" value="GFY96939.1"/>
    <property type="molecule type" value="Genomic_DNA"/>
</dbReference>
<name>A0A7J0FFH5_9ERIC</name>
<feature type="region of interest" description="Disordered" evidence="1">
    <location>
        <begin position="204"/>
        <end position="225"/>
    </location>
</feature>
<dbReference type="InterPro" id="IPR015947">
    <property type="entry name" value="PUA-like_sf"/>
</dbReference>
<feature type="domain" description="Lon N-terminal" evidence="2">
    <location>
        <begin position="138"/>
        <end position="191"/>
    </location>
</feature>
<dbReference type="AlphaFoldDB" id="A0A7J0FFH5"/>
<evidence type="ECO:0000259" key="2">
    <source>
        <dbReference type="Pfam" id="PF02190"/>
    </source>
</evidence>
<dbReference type="InterPro" id="IPR046336">
    <property type="entry name" value="Lon_prtase_N_sf"/>
</dbReference>
<dbReference type="SUPFAM" id="SSF88697">
    <property type="entry name" value="PUA domain-like"/>
    <property type="match status" value="1"/>
</dbReference>
<sequence length="302" mass="33913">MSGASDNQTASLKKDPAWKYCHQDDPKNKDAVTSRASGVLEKRYPSRLSLGPTSRGRSRERAIDIEEEEANSEETEEADVEGYKSNDEDCDEDLLGARLAPRFLKRQGATFAPFTTLSYCDSVLHNSGLTVFLHFPFQIRQYKRLEDGSLNVVTRGQQRFHLKRWWVDVEGSPCAEVQIIQEDLALRTPRDVVGRLTPLKNLRAPPLDTSRAKRGSVDDDDSDAISDESFENELSLAERRLHQSAVASSYGYDKIDTPTSSDDEKFGVDSELQFYKSPENVSVSEKDDLRIGKKEVPCKATS</sequence>
<reference evidence="3 4" key="1">
    <citation type="submission" date="2019-07" db="EMBL/GenBank/DDBJ databases">
        <title>De Novo Assembly of kiwifruit Actinidia rufa.</title>
        <authorList>
            <person name="Sugita-Konishi S."/>
            <person name="Sato K."/>
            <person name="Mori E."/>
            <person name="Abe Y."/>
            <person name="Kisaki G."/>
            <person name="Hamano K."/>
            <person name="Suezawa K."/>
            <person name="Otani M."/>
            <person name="Fukuda T."/>
            <person name="Manabe T."/>
            <person name="Gomi K."/>
            <person name="Tabuchi M."/>
            <person name="Akimitsu K."/>
            <person name="Kataoka I."/>
        </authorList>
    </citation>
    <scope>NUCLEOTIDE SEQUENCE [LARGE SCALE GENOMIC DNA]</scope>
    <source>
        <strain evidence="4">cv. Fuchu</strain>
    </source>
</reference>
<keyword evidence="4" id="KW-1185">Reference proteome</keyword>
<dbReference type="InterPro" id="IPR003111">
    <property type="entry name" value="Lon_prtase_N"/>
</dbReference>
<protein>
    <submittedName>
        <fullName evidence="3">ATP-dependent protease La (LON) domain protein</fullName>
    </submittedName>
</protein>
<dbReference type="Gene3D" id="2.30.130.40">
    <property type="entry name" value="LON domain-like"/>
    <property type="match status" value="1"/>
</dbReference>